<keyword evidence="4 6" id="KW-1133">Transmembrane helix</keyword>
<dbReference type="InterPro" id="IPR009457">
    <property type="entry name" value="THH1/TOM1/TOM3_dom"/>
</dbReference>
<feature type="transmembrane region" description="Helical" evidence="6">
    <location>
        <begin position="20"/>
        <end position="41"/>
    </location>
</feature>
<comment type="subcellular location">
    <subcellularLocation>
        <location evidence="1">Vacuole membrane</location>
        <topology evidence="1">Multi-pass membrane protein</topology>
    </subcellularLocation>
</comment>
<feature type="domain" description="THH1/TOM1/TOM3" evidence="7">
    <location>
        <begin position="2"/>
        <end position="272"/>
    </location>
</feature>
<feature type="transmembrane region" description="Helical" evidence="6">
    <location>
        <begin position="125"/>
        <end position="145"/>
    </location>
</feature>
<comment type="similarity">
    <text evidence="2">Belongs to the plant tobamovirus multiplication TOM1 protein family.</text>
</comment>
<dbReference type="Proteomes" id="UP000036987">
    <property type="component" value="Unassembled WGS sequence"/>
</dbReference>
<organism evidence="8 9">
    <name type="scientific">Zostera marina</name>
    <name type="common">Eelgrass</name>
    <dbReference type="NCBI Taxonomy" id="29655"/>
    <lineage>
        <taxon>Eukaryota</taxon>
        <taxon>Viridiplantae</taxon>
        <taxon>Streptophyta</taxon>
        <taxon>Embryophyta</taxon>
        <taxon>Tracheophyta</taxon>
        <taxon>Spermatophyta</taxon>
        <taxon>Magnoliopsida</taxon>
        <taxon>Liliopsida</taxon>
        <taxon>Zosteraceae</taxon>
        <taxon>Zostera</taxon>
    </lineage>
</organism>
<keyword evidence="9" id="KW-1185">Reference proteome</keyword>
<dbReference type="PANTHER" id="PTHR31142:SF1">
    <property type="entry name" value="TOBAMOVIRUS MULTIPLICATION PROTEIN 1"/>
    <property type="match status" value="1"/>
</dbReference>
<feature type="transmembrane region" description="Helical" evidence="6">
    <location>
        <begin position="92"/>
        <end position="113"/>
    </location>
</feature>
<keyword evidence="3 6" id="KW-0812">Transmembrane</keyword>
<keyword evidence="5 6" id="KW-0472">Membrane</keyword>
<dbReference type="GO" id="GO:0009705">
    <property type="term" value="C:plant-type vacuole membrane"/>
    <property type="evidence" value="ECO:0000318"/>
    <property type="project" value="GO_Central"/>
</dbReference>
<evidence type="ECO:0000256" key="6">
    <source>
        <dbReference type="SAM" id="Phobius"/>
    </source>
</evidence>
<evidence type="ECO:0000256" key="4">
    <source>
        <dbReference type="ARBA" id="ARBA00022989"/>
    </source>
</evidence>
<evidence type="ECO:0000313" key="8">
    <source>
        <dbReference type="EMBL" id="KMZ57996.1"/>
    </source>
</evidence>
<evidence type="ECO:0000259" key="7">
    <source>
        <dbReference type="Pfam" id="PF06454"/>
    </source>
</evidence>
<accession>A0A0K9NML4</accession>
<proteinExistence type="inferred from homology"/>
<evidence type="ECO:0000256" key="5">
    <source>
        <dbReference type="ARBA" id="ARBA00023136"/>
    </source>
</evidence>
<sequence>MSEDWWKEINQSQKWRDGFFLFLCGAYGVISIAALVQLIRIQIRVPNYGWTTQKVFHVMNFIFNGARSIVFGLYIPVFLLKPMVLTIVILDFPAAIFFSTCTLLVLFWAEIYHQVNYLETDKLRIYYISINVGVYFIQFCFWIYIWQNDNAAVVFAGKIFISAVSFLAAVGFAVYGGKMFFMLKSFHVESKGRGKKLREVGSITAICFTCFFAKSIVECVGAVVDGASLKTLDYPVLNLIYYTLTELIPSAFILLILSKLPPKRVSAQYQLIR</sequence>
<evidence type="ECO:0000256" key="3">
    <source>
        <dbReference type="ARBA" id="ARBA00022692"/>
    </source>
</evidence>
<feature type="transmembrane region" description="Helical" evidence="6">
    <location>
        <begin position="239"/>
        <end position="257"/>
    </location>
</feature>
<comment type="caution">
    <text evidence="8">The sequence shown here is derived from an EMBL/GenBank/DDBJ whole genome shotgun (WGS) entry which is preliminary data.</text>
</comment>
<dbReference type="Pfam" id="PF06454">
    <property type="entry name" value="THH1_TOM1-3_dom"/>
    <property type="match status" value="1"/>
</dbReference>
<evidence type="ECO:0000313" key="9">
    <source>
        <dbReference type="Proteomes" id="UP000036987"/>
    </source>
</evidence>
<dbReference type="AlphaFoldDB" id="A0A0K9NML4"/>
<gene>
    <name evidence="8" type="ORF">ZOSMA_7G00250</name>
</gene>
<dbReference type="EMBL" id="LFYR01001978">
    <property type="protein sequence ID" value="KMZ57996.1"/>
    <property type="molecule type" value="Genomic_DNA"/>
</dbReference>
<reference evidence="9" key="1">
    <citation type="journal article" date="2016" name="Nature">
        <title>The genome of the seagrass Zostera marina reveals angiosperm adaptation to the sea.</title>
        <authorList>
            <person name="Olsen J.L."/>
            <person name="Rouze P."/>
            <person name="Verhelst B."/>
            <person name="Lin Y.-C."/>
            <person name="Bayer T."/>
            <person name="Collen J."/>
            <person name="Dattolo E."/>
            <person name="De Paoli E."/>
            <person name="Dittami S."/>
            <person name="Maumus F."/>
            <person name="Michel G."/>
            <person name="Kersting A."/>
            <person name="Lauritano C."/>
            <person name="Lohaus R."/>
            <person name="Toepel M."/>
            <person name="Tonon T."/>
            <person name="Vanneste K."/>
            <person name="Amirebrahimi M."/>
            <person name="Brakel J."/>
            <person name="Bostroem C."/>
            <person name="Chovatia M."/>
            <person name="Grimwood J."/>
            <person name="Jenkins J.W."/>
            <person name="Jueterbock A."/>
            <person name="Mraz A."/>
            <person name="Stam W.T."/>
            <person name="Tice H."/>
            <person name="Bornberg-Bauer E."/>
            <person name="Green P.J."/>
            <person name="Pearson G.A."/>
            <person name="Procaccini G."/>
            <person name="Duarte C.M."/>
            <person name="Schmutz J."/>
            <person name="Reusch T.B.H."/>
            <person name="Van de Peer Y."/>
        </authorList>
    </citation>
    <scope>NUCLEOTIDE SEQUENCE [LARGE SCALE GENOMIC DNA]</scope>
    <source>
        <strain evidence="9">cv. Finnish</strain>
    </source>
</reference>
<dbReference type="InterPro" id="IPR040226">
    <property type="entry name" value="THH1/TOM1/TOM3"/>
</dbReference>
<name>A0A0K9NML4_ZOSMR</name>
<feature type="transmembrane region" description="Helical" evidence="6">
    <location>
        <begin position="151"/>
        <end position="175"/>
    </location>
</feature>
<protein>
    <submittedName>
        <fullName evidence="8">Tobamovirus multiplication protein 1</fullName>
    </submittedName>
</protein>
<evidence type="ECO:0000256" key="2">
    <source>
        <dbReference type="ARBA" id="ARBA00006779"/>
    </source>
</evidence>
<dbReference type="PANTHER" id="PTHR31142">
    <property type="entry name" value="TOBAMOVIRUS MULTIPLICATION PROTEIN 1-LIKE ISOFORM X1"/>
    <property type="match status" value="1"/>
</dbReference>
<dbReference type="OMA" id="GCIWVYL"/>
<dbReference type="OrthoDB" id="19798at2759"/>
<evidence type="ECO:0000256" key="1">
    <source>
        <dbReference type="ARBA" id="ARBA00004128"/>
    </source>
</evidence>
<feature type="transmembrane region" description="Helical" evidence="6">
    <location>
        <begin position="61"/>
        <end position="80"/>
    </location>
</feature>